<keyword evidence="3 6" id="KW-0812">Transmembrane</keyword>
<protein>
    <submittedName>
        <fullName evidence="8">Integral membrane protein DUF6</fullName>
    </submittedName>
</protein>
<feature type="transmembrane region" description="Helical" evidence="6">
    <location>
        <begin position="176"/>
        <end position="193"/>
    </location>
</feature>
<organism evidence="8 9">
    <name type="scientific">Polymorphum gilvum (strain LMG 25793 / CGMCC 1.9160 / SL003B-26A1)</name>
    <dbReference type="NCBI Taxonomy" id="991905"/>
    <lineage>
        <taxon>Bacteria</taxon>
        <taxon>Pseudomonadati</taxon>
        <taxon>Pseudomonadota</taxon>
        <taxon>Alphaproteobacteria</taxon>
        <taxon>Rhodobacterales</taxon>
        <taxon>Paracoccaceae</taxon>
        <taxon>Polymorphum</taxon>
    </lineage>
</organism>
<dbReference type="PANTHER" id="PTHR32322:SF2">
    <property type="entry name" value="EAMA DOMAIN-CONTAINING PROTEIN"/>
    <property type="match status" value="1"/>
</dbReference>
<feature type="transmembrane region" description="Helical" evidence="6">
    <location>
        <begin position="32"/>
        <end position="49"/>
    </location>
</feature>
<accession>F2J0W2</accession>
<gene>
    <name evidence="8" type="ordered locus">SL003B_3486</name>
</gene>
<dbReference type="SUPFAM" id="SSF103481">
    <property type="entry name" value="Multidrug resistance efflux transporter EmrE"/>
    <property type="match status" value="2"/>
</dbReference>
<dbReference type="eggNOG" id="COG0697">
    <property type="taxonomic scope" value="Bacteria"/>
</dbReference>
<evidence type="ECO:0000313" key="9">
    <source>
        <dbReference type="Proteomes" id="UP000008130"/>
    </source>
</evidence>
<dbReference type="InterPro" id="IPR037185">
    <property type="entry name" value="EmrE-like"/>
</dbReference>
<evidence type="ECO:0000256" key="6">
    <source>
        <dbReference type="SAM" id="Phobius"/>
    </source>
</evidence>
<dbReference type="InterPro" id="IPR050638">
    <property type="entry name" value="AA-Vitamin_Transporters"/>
</dbReference>
<dbReference type="Pfam" id="PF00892">
    <property type="entry name" value="EamA"/>
    <property type="match status" value="2"/>
</dbReference>
<evidence type="ECO:0000259" key="7">
    <source>
        <dbReference type="Pfam" id="PF00892"/>
    </source>
</evidence>
<dbReference type="PANTHER" id="PTHR32322">
    <property type="entry name" value="INNER MEMBRANE TRANSPORTER"/>
    <property type="match status" value="1"/>
</dbReference>
<feature type="domain" description="EamA" evidence="7">
    <location>
        <begin position="37"/>
        <end position="163"/>
    </location>
</feature>
<sequence>MVSLPSLPDETLMAVSQTMDDTRDPALSATDLGLYGLTVFAWGFSWIAMKGQVDGVAPEVSVFWRFVLAALVMFGWSGVRRLSLRFGWRDHLRFAGLGALLFSTNFTFFYYGARLLPSGLLAVVFSLASVLNLFLAFLLFRQRPRPMTLVAGLIGFAGIALMFQPQIMGAQINLDAAWGLALCALGTLSFCFGNMLSASNQRKGLAVTPATTWGMAYGALFLGMFAGVRGQSFAFEPTLVYVGSLVYLAVIASVLAFASYLTLLGRIGSGRAGYVTVIFPVLALTVSTLFEGYQWTAGALAGLAFVLAGNVMMLRGR</sequence>
<dbReference type="KEGG" id="pgv:SL003B_3486"/>
<evidence type="ECO:0000313" key="8">
    <source>
        <dbReference type="EMBL" id="ADZ71908.1"/>
    </source>
</evidence>
<dbReference type="AlphaFoldDB" id="F2J0W2"/>
<dbReference type="HOGENOM" id="CLU_033863_5_3_5"/>
<evidence type="ECO:0000256" key="4">
    <source>
        <dbReference type="ARBA" id="ARBA00022989"/>
    </source>
</evidence>
<reference evidence="8 9" key="1">
    <citation type="journal article" date="2011" name="J. Bacteriol.">
        <title>Complete genome sequence of Polymorphum gilvum SL003B-26A1T, a crude oil-degrading bacterium from oil-polluted saline soil.</title>
        <authorList>
            <person name="Li S.G."/>
            <person name="Tang Y.Q."/>
            <person name="Nie Y."/>
            <person name="Cai M."/>
            <person name="Wu X.L."/>
        </authorList>
    </citation>
    <scope>NUCLEOTIDE SEQUENCE [LARGE SCALE GENOMIC DNA]</scope>
    <source>
        <strain evidence="9">LMG 25793 / CGMCC 1.9160 / SL003B-26A1</strain>
    </source>
</reference>
<feature type="transmembrane region" description="Helical" evidence="6">
    <location>
        <begin position="238"/>
        <end position="260"/>
    </location>
</feature>
<proteinExistence type="inferred from homology"/>
<feature type="transmembrane region" description="Helical" evidence="6">
    <location>
        <begin position="61"/>
        <end position="79"/>
    </location>
</feature>
<dbReference type="GO" id="GO:0016020">
    <property type="term" value="C:membrane"/>
    <property type="evidence" value="ECO:0007669"/>
    <property type="project" value="UniProtKB-SubCell"/>
</dbReference>
<evidence type="ECO:0000256" key="3">
    <source>
        <dbReference type="ARBA" id="ARBA00022692"/>
    </source>
</evidence>
<dbReference type="EMBL" id="CP002568">
    <property type="protein sequence ID" value="ADZ71908.1"/>
    <property type="molecule type" value="Genomic_DNA"/>
</dbReference>
<feature type="domain" description="EamA" evidence="7">
    <location>
        <begin position="178"/>
        <end position="314"/>
    </location>
</feature>
<feature type="transmembrane region" description="Helical" evidence="6">
    <location>
        <begin position="272"/>
        <end position="290"/>
    </location>
</feature>
<keyword evidence="4 6" id="KW-1133">Transmembrane helix</keyword>
<dbReference type="STRING" id="991905.SL003B_3486"/>
<dbReference type="PATRIC" id="fig|991905.3.peg.3600"/>
<comment type="similarity">
    <text evidence="2">Belongs to the EamA transporter family.</text>
</comment>
<keyword evidence="5 6" id="KW-0472">Membrane</keyword>
<evidence type="ECO:0000256" key="2">
    <source>
        <dbReference type="ARBA" id="ARBA00007362"/>
    </source>
</evidence>
<keyword evidence="9" id="KW-1185">Reference proteome</keyword>
<feature type="transmembrane region" description="Helical" evidence="6">
    <location>
        <begin position="119"/>
        <end position="140"/>
    </location>
</feature>
<evidence type="ECO:0000256" key="5">
    <source>
        <dbReference type="ARBA" id="ARBA00023136"/>
    </source>
</evidence>
<dbReference type="InterPro" id="IPR000620">
    <property type="entry name" value="EamA_dom"/>
</dbReference>
<evidence type="ECO:0000256" key="1">
    <source>
        <dbReference type="ARBA" id="ARBA00004141"/>
    </source>
</evidence>
<name>F2J0W2_POLGS</name>
<feature type="transmembrane region" description="Helical" evidence="6">
    <location>
        <begin position="147"/>
        <end position="164"/>
    </location>
</feature>
<comment type="subcellular location">
    <subcellularLocation>
        <location evidence="1">Membrane</location>
        <topology evidence="1">Multi-pass membrane protein</topology>
    </subcellularLocation>
</comment>
<feature type="transmembrane region" description="Helical" evidence="6">
    <location>
        <begin position="205"/>
        <end position="226"/>
    </location>
</feature>
<feature type="transmembrane region" description="Helical" evidence="6">
    <location>
        <begin position="91"/>
        <end position="113"/>
    </location>
</feature>
<dbReference type="Proteomes" id="UP000008130">
    <property type="component" value="Chromosome"/>
</dbReference>
<feature type="transmembrane region" description="Helical" evidence="6">
    <location>
        <begin position="296"/>
        <end position="314"/>
    </location>
</feature>